<sequence>VHFASEMWEKTQVDGARKLKSNAVPTIFSFSPLEGKKRKAPTGRAPIPKLASGKTVKPVHEEVETITEQNHLEPQPSTSNAADSDTTESQDSILSEGEQAKNTILKEKLYLKQRQRATMFRKKLRNATRKLKNLETETLKETDSYQLLK</sequence>
<dbReference type="OrthoDB" id="6781410at2759"/>
<evidence type="ECO:0000256" key="1">
    <source>
        <dbReference type="SAM" id="Coils"/>
    </source>
</evidence>
<evidence type="ECO:0000256" key="2">
    <source>
        <dbReference type="SAM" id="MobiDB-lite"/>
    </source>
</evidence>
<organism evidence="3 4">
    <name type="scientific">Ignelater luminosus</name>
    <name type="common">Cucubano</name>
    <name type="synonym">Pyrophorus luminosus</name>
    <dbReference type="NCBI Taxonomy" id="2038154"/>
    <lineage>
        <taxon>Eukaryota</taxon>
        <taxon>Metazoa</taxon>
        <taxon>Ecdysozoa</taxon>
        <taxon>Arthropoda</taxon>
        <taxon>Hexapoda</taxon>
        <taxon>Insecta</taxon>
        <taxon>Pterygota</taxon>
        <taxon>Neoptera</taxon>
        <taxon>Endopterygota</taxon>
        <taxon>Coleoptera</taxon>
        <taxon>Polyphaga</taxon>
        <taxon>Elateriformia</taxon>
        <taxon>Elateroidea</taxon>
        <taxon>Elateridae</taxon>
        <taxon>Agrypninae</taxon>
        <taxon>Pyrophorini</taxon>
        <taxon>Ignelater</taxon>
    </lineage>
</organism>
<proteinExistence type="predicted"/>
<dbReference type="EMBL" id="VTPC01056663">
    <property type="protein sequence ID" value="KAF2890200.1"/>
    <property type="molecule type" value="Genomic_DNA"/>
</dbReference>
<feature type="coiled-coil region" evidence="1">
    <location>
        <begin position="117"/>
        <end position="144"/>
    </location>
</feature>
<dbReference type="AlphaFoldDB" id="A0A8K0CVD1"/>
<feature type="non-terminal residue" evidence="3">
    <location>
        <position position="1"/>
    </location>
</feature>
<keyword evidence="1" id="KW-0175">Coiled coil</keyword>
<dbReference type="Proteomes" id="UP000801492">
    <property type="component" value="Unassembled WGS sequence"/>
</dbReference>
<accession>A0A8K0CVD1</accession>
<gene>
    <name evidence="3" type="ORF">ILUMI_15973</name>
</gene>
<comment type="caution">
    <text evidence="3">The sequence shown here is derived from an EMBL/GenBank/DDBJ whole genome shotgun (WGS) entry which is preliminary data.</text>
</comment>
<evidence type="ECO:0000313" key="4">
    <source>
        <dbReference type="Proteomes" id="UP000801492"/>
    </source>
</evidence>
<keyword evidence="4" id="KW-1185">Reference proteome</keyword>
<feature type="compositionally biased region" description="Polar residues" evidence="2">
    <location>
        <begin position="75"/>
        <end position="93"/>
    </location>
</feature>
<reference evidence="3" key="1">
    <citation type="submission" date="2019-08" db="EMBL/GenBank/DDBJ databases">
        <title>The genome of the North American firefly Photinus pyralis.</title>
        <authorList>
            <consortium name="Photinus pyralis genome working group"/>
            <person name="Fallon T.R."/>
            <person name="Sander Lower S.E."/>
            <person name="Weng J.-K."/>
        </authorList>
    </citation>
    <scope>NUCLEOTIDE SEQUENCE</scope>
    <source>
        <strain evidence="3">TRF0915ILg1</strain>
        <tissue evidence="3">Whole body</tissue>
    </source>
</reference>
<protein>
    <submittedName>
        <fullName evidence="3">Uncharacterized protein</fullName>
    </submittedName>
</protein>
<evidence type="ECO:0000313" key="3">
    <source>
        <dbReference type="EMBL" id="KAF2890200.1"/>
    </source>
</evidence>
<name>A0A8K0CVD1_IGNLU</name>
<feature type="region of interest" description="Disordered" evidence="2">
    <location>
        <begin position="30"/>
        <end position="99"/>
    </location>
</feature>